<dbReference type="PANTHER" id="PTHR33376">
    <property type="match status" value="1"/>
</dbReference>
<sequence length="355" mass="39095">MKKLLFLLTLLLVFVLAACGLSGNTDGDAGSSENTDGESSNKTSTKGSIVLNMSLPEGPGTKNDAGAQAFKSKLEEITNNELTVKIHYSNAFGGEREVYEMMGQNTLELALQSSGPMGVFDKKMYIFDLPYLFKNSAHARATLDGEVGEELAKTFEEAANVKILSWVENGFVVIGSSGKKIEKVEDLKGYKIRVQESEVQIDTWKAVNAIPTPMAWPEVYTSLQQGVIDGHDQALMVLETGGFDDIQDSVTILDARFVAAPISMSLDKFNSLSEEHQAALLEAAEYGKEQGRIKIDEMYASSKKYLGTEGGMEIIEFSDEEKQKYLDQVQDVYAKWTSVIGEDLIKKVQDARDEY</sequence>
<dbReference type="Proteomes" id="UP000318937">
    <property type="component" value="Unassembled WGS sequence"/>
</dbReference>
<keyword evidence="2" id="KW-0813">Transport</keyword>
<reference evidence="6 7" key="1">
    <citation type="submission" date="2019-05" db="EMBL/GenBank/DDBJ databases">
        <title>Psychrobacillus vulpis sp. nov., a new species isolated from feces of a red fox that inhabits in The Tablas de Daimiel Natural Park, Albacete, Spain.</title>
        <authorList>
            <person name="Rodriguez M."/>
            <person name="Reina J.C."/>
            <person name="Bejar V."/>
            <person name="Llamas I."/>
        </authorList>
    </citation>
    <scope>NUCLEOTIDE SEQUENCE [LARGE SCALE GENOMIC DNA]</scope>
    <source>
        <strain evidence="6 7">NHI-2</strain>
    </source>
</reference>
<dbReference type="Pfam" id="PF03480">
    <property type="entry name" value="DctP"/>
    <property type="match status" value="1"/>
</dbReference>
<dbReference type="OrthoDB" id="9776801at2"/>
<evidence type="ECO:0000256" key="1">
    <source>
        <dbReference type="ARBA" id="ARBA00009023"/>
    </source>
</evidence>
<dbReference type="EMBL" id="VDGG01000001">
    <property type="protein sequence ID" value="TQR18774.1"/>
    <property type="molecule type" value="Genomic_DNA"/>
</dbReference>
<dbReference type="CDD" id="cd13603">
    <property type="entry name" value="PBP2_TRAP_Siap_TeaA_like"/>
    <property type="match status" value="1"/>
</dbReference>
<feature type="compositionally biased region" description="Polar residues" evidence="4">
    <location>
        <begin position="31"/>
        <end position="47"/>
    </location>
</feature>
<evidence type="ECO:0000313" key="6">
    <source>
        <dbReference type="EMBL" id="TQR18774.1"/>
    </source>
</evidence>
<dbReference type="GO" id="GO:0030288">
    <property type="term" value="C:outer membrane-bounded periplasmic space"/>
    <property type="evidence" value="ECO:0007669"/>
    <property type="project" value="InterPro"/>
</dbReference>
<organism evidence="6 7">
    <name type="scientific">Psychrobacillus soli</name>
    <dbReference type="NCBI Taxonomy" id="1543965"/>
    <lineage>
        <taxon>Bacteria</taxon>
        <taxon>Bacillati</taxon>
        <taxon>Bacillota</taxon>
        <taxon>Bacilli</taxon>
        <taxon>Bacillales</taxon>
        <taxon>Bacillaceae</taxon>
        <taxon>Psychrobacillus</taxon>
    </lineage>
</organism>
<name>A0A544TMT5_9BACI</name>
<evidence type="ECO:0000256" key="2">
    <source>
        <dbReference type="ARBA" id="ARBA00022448"/>
    </source>
</evidence>
<feature type="signal peptide" evidence="5">
    <location>
        <begin position="1"/>
        <end position="17"/>
    </location>
</feature>
<dbReference type="Gene3D" id="3.40.190.170">
    <property type="entry name" value="Bacterial extracellular solute-binding protein, family 7"/>
    <property type="match status" value="1"/>
</dbReference>
<proteinExistence type="inferred from homology"/>
<gene>
    <name evidence="6" type="ORF">FG383_00345</name>
</gene>
<evidence type="ECO:0000256" key="3">
    <source>
        <dbReference type="ARBA" id="ARBA00022729"/>
    </source>
</evidence>
<evidence type="ECO:0000313" key="7">
    <source>
        <dbReference type="Proteomes" id="UP000318937"/>
    </source>
</evidence>
<comment type="similarity">
    <text evidence="1">Belongs to the bacterial solute-binding protein 7 family.</text>
</comment>
<feature type="chain" id="PRO_5038512361" evidence="5">
    <location>
        <begin position="18"/>
        <end position="355"/>
    </location>
</feature>
<dbReference type="PROSITE" id="PS51257">
    <property type="entry name" value="PROKAR_LIPOPROTEIN"/>
    <property type="match status" value="1"/>
</dbReference>
<accession>A0A544TMT5</accession>
<dbReference type="NCBIfam" id="NF037995">
    <property type="entry name" value="TRAP_S1"/>
    <property type="match status" value="1"/>
</dbReference>
<dbReference type="GO" id="GO:0055085">
    <property type="term" value="P:transmembrane transport"/>
    <property type="evidence" value="ECO:0007669"/>
    <property type="project" value="InterPro"/>
</dbReference>
<evidence type="ECO:0000256" key="4">
    <source>
        <dbReference type="SAM" id="MobiDB-lite"/>
    </source>
</evidence>
<dbReference type="PIRSF" id="PIRSF006470">
    <property type="entry name" value="DctB"/>
    <property type="match status" value="1"/>
</dbReference>
<keyword evidence="3 5" id="KW-0732">Signal</keyword>
<dbReference type="InterPro" id="IPR004682">
    <property type="entry name" value="TRAP_DctP"/>
</dbReference>
<dbReference type="InterPro" id="IPR038404">
    <property type="entry name" value="TRAP_DctP_sf"/>
</dbReference>
<protein>
    <submittedName>
        <fullName evidence="6">TRAP transporter substrate-binding protein</fullName>
    </submittedName>
</protein>
<dbReference type="PANTHER" id="PTHR33376:SF7">
    <property type="entry name" value="C4-DICARBOXYLATE-BINDING PROTEIN DCTB"/>
    <property type="match status" value="1"/>
</dbReference>
<keyword evidence="7" id="KW-1185">Reference proteome</keyword>
<feature type="region of interest" description="Disordered" evidence="4">
    <location>
        <begin position="26"/>
        <end position="48"/>
    </location>
</feature>
<dbReference type="RefSeq" id="WP_142604860.1">
    <property type="nucleotide sequence ID" value="NZ_VDGG01000001.1"/>
</dbReference>
<evidence type="ECO:0000256" key="5">
    <source>
        <dbReference type="SAM" id="SignalP"/>
    </source>
</evidence>
<comment type="caution">
    <text evidence="6">The sequence shown here is derived from an EMBL/GenBank/DDBJ whole genome shotgun (WGS) entry which is preliminary data.</text>
</comment>
<dbReference type="InterPro" id="IPR018389">
    <property type="entry name" value="DctP_fam"/>
</dbReference>
<dbReference type="AlphaFoldDB" id="A0A544TMT5"/>